<protein>
    <submittedName>
        <fullName evidence="2">Uncharacterized protein</fullName>
    </submittedName>
</protein>
<evidence type="ECO:0000313" key="2">
    <source>
        <dbReference type="EMBL" id="KAK4039565.1"/>
    </source>
</evidence>
<name>A0AAN6PJA2_9PEZI</name>
<keyword evidence="3" id="KW-1185">Reference proteome</keyword>
<organism evidence="2 3">
    <name type="scientific">Parachaetomium inaequale</name>
    <dbReference type="NCBI Taxonomy" id="2588326"/>
    <lineage>
        <taxon>Eukaryota</taxon>
        <taxon>Fungi</taxon>
        <taxon>Dikarya</taxon>
        <taxon>Ascomycota</taxon>
        <taxon>Pezizomycotina</taxon>
        <taxon>Sordariomycetes</taxon>
        <taxon>Sordariomycetidae</taxon>
        <taxon>Sordariales</taxon>
        <taxon>Chaetomiaceae</taxon>
        <taxon>Parachaetomium</taxon>
    </lineage>
</organism>
<feature type="compositionally biased region" description="Polar residues" evidence="1">
    <location>
        <begin position="14"/>
        <end position="23"/>
    </location>
</feature>
<comment type="caution">
    <text evidence="2">The sequence shown here is derived from an EMBL/GenBank/DDBJ whole genome shotgun (WGS) entry which is preliminary data.</text>
</comment>
<dbReference type="AlphaFoldDB" id="A0AAN6PJA2"/>
<dbReference type="EMBL" id="MU854397">
    <property type="protein sequence ID" value="KAK4039565.1"/>
    <property type="molecule type" value="Genomic_DNA"/>
</dbReference>
<reference evidence="3" key="1">
    <citation type="journal article" date="2023" name="Mol. Phylogenet. Evol.">
        <title>Genome-scale phylogeny and comparative genomics of the fungal order Sordariales.</title>
        <authorList>
            <person name="Hensen N."/>
            <person name="Bonometti L."/>
            <person name="Westerberg I."/>
            <person name="Brannstrom I.O."/>
            <person name="Guillou S."/>
            <person name="Cros-Aarteil S."/>
            <person name="Calhoun S."/>
            <person name="Haridas S."/>
            <person name="Kuo A."/>
            <person name="Mondo S."/>
            <person name="Pangilinan J."/>
            <person name="Riley R."/>
            <person name="LaButti K."/>
            <person name="Andreopoulos B."/>
            <person name="Lipzen A."/>
            <person name="Chen C."/>
            <person name="Yan M."/>
            <person name="Daum C."/>
            <person name="Ng V."/>
            <person name="Clum A."/>
            <person name="Steindorff A."/>
            <person name="Ohm R.A."/>
            <person name="Martin F."/>
            <person name="Silar P."/>
            <person name="Natvig D.O."/>
            <person name="Lalanne C."/>
            <person name="Gautier V."/>
            <person name="Ament-Velasquez S.L."/>
            <person name="Kruys A."/>
            <person name="Hutchinson M.I."/>
            <person name="Powell A.J."/>
            <person name="Barry K."/>
            <person name="Miller A.N."/>
            <person name="Grigoriev I.V."/>
            <person name="Debuchy R."/>
            <person name="Gladieux P."/>
            <person name="Hiltunen Thoren M."/>
            <person name="Johannesson H."/>
        </authorList>
    </citation>
    <scope>NUCLEOTIDE SEQUENCE [LARGE SCALE GENOMIC DNA]</scope>
    <source>
        <strain evidence="3">CBS 284.82</strain>
    </source>
</reference>
<evidence type="ECO:0000256" key="1">
    <source>
        <dbReference type="SAM" id="MobiDB-lite"/>
    </source>
</evidence>
<sequence length="300" mass="33594">MASIASRSAEPPSFSASLASTRPTLVDSKQGDDPPTIRFTNVQDLFDTINCITEDFLAVTHVSPSHFTEIEREREKQRRKFRFRRYDSDRQILLITIPTDLHEALHLGLYMGYYTQLARSGRENSWRSIGTATRRAQHGHPRGDGGEGDSTGGPKLERGTKDAWPTLVIEAGVSESLNGLRNDMRWWFATSDHQVKIVLLAKFEHARRAIILEKWEEEATGTRSGAMMTRHAAAVQPVLQQINTITQDLTADPVSYNVTSGALVLEFRLLFLRDPGPGEGDFVLSVQQLEGYADDVWAVL</sequence>
<feature type="region of interest" description="Disordered" evidence="1">
    <location>
        <begin position="132"/>
        <end position="159"/>
    </location>
</feature>
<dbReference type="Proteomes" id="UP001303115">
    <property type="component" value="Unassembled WGS sequence"/>
</dbReference>
<gene>
    <name evidence="2" type="ORF">C8A01DRAFT_16452</name>
</gene>
<evidence type="ECO:0000313" key="3">
    <source>
        <dbReference type="Proteomes" id="UP001303115"/>
    </source>
</evidence>
<feature type="region of interest" description="Disordered" evidence="1">
    <location>
        <begin position="1"/>
        <end position="33"/>
    </location>
</feature>
<accession>A0AAN6PJA2</accession>
<proteinExistence type="predicted"/>